<dbReference type="Pfam" id="PF21101">
    <property type="entry name" value="YqgU"/>
    <property type="match status" value="1"/>
</dbReference>
<keyword evidence="1" id="KW-0732">Signal</keyword>
<name>A0A974NL88_PERPY</name>
<keyword evidence="4" id="KW-1185">Reference proteome</keyword>
<feature type="chain" id="PRO_5039416365" description="YqgU-like 6-bladed beta-propeller domain-containing protein" evidence="1">
    <location>
        <begin position="23"/>
        <end position="375"/>
    </location>
</feature>
<dbReference type="EMBL" id="CP068053">
    <property type="protein sequence ID" value="QQS99960.1"/>
    <property type="molecule type" value="Genomic_DNA"/>
</dbReference>
<organism evidence="3 4">
    <name type="scientific">Peribacillus psychrosaccharolyticus</name>
    <name type="common">Bacillus psychrosaccharolyticus</name>
    <dbReference type="NCBI Taxonomy" id="1407"/>
    <lineage>
        <taxon>Bacteria</taxon>
        <taxon>Bacillati</taxon>
        <taxon>Bacillota</taxon>
        <taxon>Bacilli</taxon>
        <taxon>Bacillales</taxon>
        <taxon>Bacillaceae</taxon>
        <taxon>Peribacillus</taxon>
    </lineage>
</organism>
<sequence>MSIWTVRLILSMALLSSLFLLTSCESEITHKEPVEDNPRQESLPLTDPDNLKIPVIESEKVDKVYGWLDNETILYSVQQSNRKEAVIKTWKMTEKAGEEFHYPAEQIIDVSISPDQSFVLVHTASTADTASLVILTHTGDVQYSFSIPSVELTYEWNIYEPGTLFLSGFNRDWSYTSYIVNGGKKSLETVKAPQPFLQWGSKDEIWYLDWNEEQPNLTAPLFKQNLADAQKKGIMLDIIYFKKMKHSYFVIRDESETFSKATYTFYNEKNQSLAAFKIPHLKNFSDWLIPYYDYNETKQTLLTFAPDKAGNVDQYTGSFSLLSFNWKTGTQEKEMTQLENEPLSCSQNQDWCLYGYQFENIIDMNGKEVYPLFKQ</sequence>
<dbReference type="Proteomes" id="UP000595254">
    <property type="component" value="Chromosome"/>
</dbReference>
<dbReference type="KEGG" id="ppsr:I6J18_20650"/>
<dbReference type="PROSITE" id="PS51257">
    <property type="entry name" value="PROKAR_LIPOPROTEIN"/>
    <property type="match status" value="1"/>
</dbReference>
<dbReference type="RefSeq" id="WP_040374246.1">
    <property type="nucleotide sequence ID" value="NZ_CP068053.1"/>
</dbReference>
<evidence type="ECO:0000313" key="3">
    <source>
        <dbReference type="EMBL" id="QQS99960.1"/>
    </source>
</evidence>
<evidence type="ECO:0000259" key="2">
    <source>
        <dbReference type="Pfam" id="PF21101"/>
    </source>
</evidence>
<feature type="domain" description="YqgU-like 6-bladed beta-propeller" evidence="2">
    <location>
        <begin position="99"/>
        <end position="355"/>
    </location>
</feature>
<reference evidence="3 4" key="1">
    <citation type="submission" date="2021-01" db="EMBL/GenBank/DDBJ databases">
        <title>FDA dAtabase for Regulatory Grade micrObial Sequences (FDA-ARGOS): Supporting development and validation of Infectious Disease Dx tests.</title>
        <authorList>
            <person name="Nelson B."/>
            <person name="Plummer A."/>
            <person name="Tallon L."/>
            <person name="Sadzewicz L."/>
            <person name="Zhao X."/>
            <person name="Boylan J."/>
            <person name="Ott S."/>
            <person name="Bowen H."/>
            <person name="Vavikolanu K."/>
            <person name="Mehta A."/>
            <person name="Aluvathingal J."/>
            <person name="Nadendla S."/>
            <person name="Myers T."/>
            <person name="Yan Y."/>
            <person name="Sichtig H."/>
        </authorList>
    </citation>
    <scope>NUCLEOTIDE SEQUENCE [LARGE SCALE GENOMIC DNA]</scope>
    <source>
        <strain evidence="3 4">FDAARGOS_1161</strain>
    </source>
</reference>
<dbReference type="AlphaFoldDB" id="A0A974NL88"/>
<gene>
    <name evidence="3" type="ORF">I6J18_20650</name>
</gene>
<protein>
    <recommendedName>
        <fullName evidence="2">YqgU-like 6-bladed beta-propeller domain-containing protein</fullName>
    </recommendedName>
</protein>
<accession>A0A974NL88</accession>
<feature type="signal peptide" evidence="1">
    <location>
        <begin position="1"/>
        <end position="22"/>
    </location>
</feature>
<dbReference type="InterPro" id="IPR048421">
    <property type="entry name" value="YqgU_beta-prop"/>
</dbReference>
<evidence type="ECO:0000313" key="4">
    <source>
        <dbReference type="Proteomes" id="UP000595254"/>
    </source>
</evidence>
<evidence type="ECO:0000256" key="1">
    <source>
        <dbReference type="SAM" id="SignalP"/>
    </source>
</evidence>
<proteinExistence type="predicted"/>